<dbReference type="Proteomes" id="UP000466445">
    <property type="component" value="Chromosome"/>
</dbReference>
<gene>
    <name evidence="1" type="ORF">MSAR_34710</name>
</gene>
<protein>
    <recommendedName>
        <fullName evidence="3">Lipoprotein LpqN</fullName>
    </recommendedName>
</protein>
<dbReference type="EMBL" id="AP022595">
    <property type="protein sequence ID" value="BBY60335.1"/>
    <property type="molecule type" value="Genomic_DNA"/>
</dbReference>
<evidence type="ECO:0000313" key="2">
    <source>
        <dbReference type="Proteomes" id="UP000466445"/>
    </source>
</evidence>
<dbReference type="AlphaFoldDB" id="A0A7I7SWC4"/>
<dbReference type="KEGG" id="msar:MSAR_34710"/>
<name>A0A7I7SWC4_9MYCO</name>
<keyword evidence="2" id="KW-1185">Reference proteome</keyword>
<organism evidence="1 2">
    <name type="scientific">Mycolicibacterium sarraceniae</name>
    <dbReference type="NCBI Taxonomy" id="1534348"/>
    <lineage>
        <taxon>Bacteria</taxon>
        <taxon>Bacillati</taxon>
        <taxon>Actinomycetota</taxon>
        <taxon>Actinomycetes</taxon>
        <taxon>Mycobacteriales</taxon>
        <taxon>Mycobacteriaceae</taxon>
        <taxon>Mycolicibacterium</taxon>
    </lineage>
</organism>
<sequence>MSKATSTPTSTSTATPTAAAASNYESLLIKAADIPPIGTAPWTGDAPKTTLDPAPPDVTQTFSSGTNAINVSIIIADDASQAATALTGAANSVPSQVTGSPVPLPAVSPDATVTIGTSPDGKSAMAALLFTVDRTVAVIVLGSGPGDLTPVPQDYAEAVGKAQVAAIQAGLPNLK</sequence>
<evidence type="ECO:0008006" key="3">
    <source>
        <dbReference type="Google" id="ProtNLM"/>
    </source>
</evidence>
<accession>A0A7I7SWC4</accession>
<evidence type="ECO:0000313" key="1">
    <source>
        <dbReference type="EMBL" id="BBY60335.1"/>
    </source>
</evidence>
<reference evidence="1 2" key="1">
    <citation type="journal article" date="2019" name="Emerg. Microbes Infect.">
        <title>Comprehensive subspecies identification of 175 nontuberculous mycobacteria species based on 7547 genomic profiles.</title>
        <authorList>
            <person name="Matsumoto Y."/>
            <person name="Kinjo T."/>
            <person name="Motooka D."/>
            <person name="Nabeya D."/>
            <person name="Jung N."/>
            <person name="Uechi K."/>
            <person name="Horii T."/>
            <person name="Iida T."/>
            <person name="Fujita J."/>
            <person name="Nakamura S."/>
        </authorList>
    </citation>
    <scope>NUCLEOTIDE SEQUENCE [LARGE SCALE GENOMIC DNA]</scope>
    <source>
        <strain evidence="1 2">JCM 30395</strain>
    </source>
</reference>
<proteinExistence type="predicted"/>